<comment type="caution">
    <text evidence="1">The sequence shown here is derived from an EMBL/GenBank/DDBJ whole genome shotgun (WGS) entry which is preliminary data.</text>
</comment>
<name>K3VUH5_FUSPC</name>
<protein>
    <submittedName>
        <fullName evidence="1">Uncharacterized protein</fullName>
    </submittedName>
</protein>
<sequence>MTLSSSTFIPAKKDKLHTEVCVARMKQMRLGEEMRLQLHSRASRCRVTPQGNNHFLEQVLDLFLIVSQQRLTILIGCYRLSGCNVQLLSKLSFFDTPSNQRRYRTLVPLPMSQLCAGAGHASNDDSVSLKPNLELYYIVWPHTHEPKAPYGSMGDNWAPPCPQEIACVASKELSNHALLPEHQRLHLFMMLRRYSTFTTHSLSTLHYAIYKSA</sequence>
<dbReference type="EMBL" id="AFNW01000054">
    <property type="protein sequence ID" value="EKJ77823.1"/>
    <property type="molecule type" value="Genomic_DNA"/>
</dbReference>
<dbReference type="RefSeq" id="XP_009253310.1">
    <property type="nucleotide sequence ID" value="XM_009255035.1"/>
</dbReference>
<reference evidence="1 2" key="1">
    <citation type="journal article" date="2012" name="PLoS Pathog.">
        <title>Comparative pathogenomics reveals horizontally acquired novel virulence genes in fungi infecting cereal hosts.</title>
        <authorList>
            <person name="Gardiner D.M."/>
            <person name="McDonald M.C."/>
            <person name="Covarelli L."/>
            <person name="Solomon P.S."/>
            <person name="Rusu A.G."/>
            <person name="Marshall M."/>
            <person name="Kazan K."/>
            <person name="Chakraborty S."/>
            <person name="McDonald B.A."/>
            <person name="Manners J.M."/>
        </authorList>
    </citation>
    <scope>NUCLEOTIDE SEQUENCE [LARGE SCALE GENOMIC DNA]</scope>
    <source>
        <strain evidence="1 2">CS3096</strain>
    </source>
</reference>
<gene>
    <name evidence="1" type="ORF">FPSE_01916</name>
</gene>
<dbReference type="GeneID" id="20360535"/>
<dbReference type="OrthoDB" id="10593392at2759"/>
<proteinExistence type="predicted"/>
<evidence type="ECO:0000313" key="2">
    <source>
        <dbReference type="Proteomes" id="UP000007978"/>
    </source>
</evidence>
<organism evidence="1 2">
    <name type="scientific">Fusarium pseudograminearum (strain CS3096)</name>
    <name type="common">Wheat and barley crown-rot fungus</name>
    <dbReference type="NCBI Taxonomy" id="1028729"/>
    <lineage>
        <taxon>Eukaryota</taxon>
        <taxon>Fungi</taxon>
        <taxon>Dikarya</taxon>
        <taxon>Ascomycota</taxon>
        <taxon>Pezizomycotina</taxon>
        <taxon>Sordariomycetes</taxon>
        <taxon>Hypocreomycetidae</taxon>
        <taxon>Hypocreales</taxon>
        <taxon>Nectriaceae</taxon>
        <taxon>Fusarium</taxon>
    </lineage>
</organism>
<dbReference type="HOGENOM" id="CLU_1294467_0_0_1"/>
<evidence type="ECO:0000313" key="1">
    <source>
        <dbReference type="EMBL" id="EKJ77823.1"/>
    </source>
</evidence>
<dbReference type="KEGG" id="fpu:FPSE_01916"/>
<dbReference type="Proteomes" id="UP000007978">
    <property type="component" value="Chromosome 1"/>
</dbReference>
<keyword evidence="2" id="KW-1185">Reference proteome</keyword>
<dbReference type="AlphaFoldDB" id="K3VUH5"/>
<accession>K3VUH5</accession>